<gene>
    <name evidence="1" type="ORF">BVC71_02195</name>
</gene>
<evidence type="ECO:0000313" key="1">
    <source>
        <dbReference type="EMBL" id="OUD10341.1"/>
    </source>
</evidence>
<keyword evidence="2" id="KW-1185">Reference proteome</keyword>
<dbReference type="AlphaFoldDB" id="A0A251X189"/>
<accession>A0A251X189</accession>
<dbReference type="RefSeq" id="WP_086450641.1">
    <property type="nucleotide sequence ID" value="NZ_MSPP01000001.1"/>
</dbReference>
<organism evidence="1 2">
    <name type="scientific">Marivivens niveibacter</name>
    <dbReference type="NCBI Taxonomy" id="1930667"/>
    <lineage>
        <taxon>Bacteria</taxon>
        <taxon>Pseudomonadati</taxon>
        <taxon>Pseudomonadota</taxon>
        <taxon>Alphaproteobacteria</taxon>
        <taxon>Rhodobacterales</taxon>
        <taxon>Paracoccaceae</taxon>
        <taxon>Marivivens group</taxon>
        <taxon>Marivivens</taxon>
    </lineage>
</organism>
<protein>
    <recommendedName>
        <fullName evidence="3">3-dehydroquinate dehydratase</fullName>
    </recommendedName>
</protein>
<dbReference type="EMBL" id="MSPP01000001">
    <property type="protein sequence ID" value="OUD10341.1"/>
    <property type="molecule type" value="Genomic_DNA"/>
</dbReference>
<proteinExistence type="predicted"/>
<evidence type="ECO:0008006" key="3">
    <source>
        <dbReference type="Google" id="ProtNLM"/>
    </source>
</evidence>
<evidence type="ECO:0000313" key="2">
    <source>
        <dbReference type="Proteomes" id="UP000194664"/>
    </source>
</evidence>
<sequence>MLGYVIATKTVTANPTLVHVAQELTGDGVRVAGACQINDDPQDGSPYHMDLHIIPSGQIIRISQDLGPLSSGCRLDASALEEAVGIAQSSLDGATFLLANKFGKQEADGRGFRPIVAEALARDIPVLMAVRDETLPAFHEFTGGIGEELPNDPAAVLDWARRIIRG</sequence>
<comment type="caution">
    <text evidence="1">The sequence shown here is derived from an EMBL/GenBank/DDBJ whole genome shotgun (WGS) entry which is preliminary data.</text>
</comment>
<dbReference type="Pfam" id="PF10649">
    <property type="entry name" value="DUF2478"/>
    <property type="match status" value="1"/>
</dbReference>
<reference evidence="1 2" key="1">
    <citation type="submission" date="2016-12" db="EMBL/GenBank/DDBJ databases">
        <title>The draft genome sequence of HSLHS2.</title>
        <authorList>
            <person name="Hu D."/>
            <person name="Wang L."/>
            <person name="Shao Z."/>
        </authorList>
    </citation>
    <scope>NUCLEOTIDE SEQUENCE [LARGE SCALE GENOMIC DNA]</scope>
    <source>
        <strain evidence="1">MCCC 1A06712</strain>
    </source>
</reference>
<name>A0A251X189_9RHOB</name>
<dbReference type="Proteomes" id="UP000194664">
    <property type="component" value="Unassembled WGS sequence"/>
</dbReference>
<dbReference type="InterPro" id="IPR018912">
    <property type="entry name" value="DUF2478"/>
</dbReference>
<dbReference type="OrthoDB" id="5918880at2"/>